<keyword evidence="4" id="KW-1185">Reference proteome</keyword>
<dbReference type="GO" id="GO:0006753">
    <property type="term" value="P:nucleoside phosphate metabolic process"/>
    <property type="evidence" value="ECO:0007669"/>
    <property type="project" value="TreeGrafter"/>
</dbReference>
<dbReference type="GO" id="GO:0005634">
    <property type="term" value="C:nucleus"/>
    <property type="evidence" value="ECO:0007669"/>
    <property type="project" value="TreeGrafter"/>
</dbReference>
<accession>A0A2N1JFM4</accession>
<name>A0A2N1JFM4_9BASI</name>
<dbReference type="InterPro" id="IPR015797">
    <property type="entry name" value="NUDIX_hydrolase-like_dom_sf"/>
</dbReference>
<gene>
    <name evidence="3" type="ORF">MVES_000049</name>
</gene>
<evidence type="ECO:0000313" key="4">
    <source>
        <dbReference type="Proteomes" id="UP000232875"/>
    </source>
</evidence>
<reference evidence="3 4" key="1">
    <citation type="submission" date="2017-10" db="EMBL/GenBank/DDBJ databases">
        <title>A novel species of cold-tolerant Malassezia isolated from bats.</title>
        <authorList>
            <person name="Lorch J.M."/>
            <person name="Palmer J.M."/>
            <person name="Vanderwolf K.J."/>
            <person name="Schmidt K.Z."/>
            <person name="Verant M.L."/>
            <person name="Weller T.J."/>
            <person name="Blehert D.S."/>
        </authorList>
    </citation>
    <scope>NUCLEOTIDE SEQUENCE [LARGE SCALE GENOMIC DNA]</scope>
    <source>
        <strain evidence="3 4">NWHC:44797-103</strain>
    </source>
</reference>
<dbReference type="AlphaFoldDB" id="A0A2N1JFM4"/>
<dbReference type="InterPro" id="IPR000086">
    <property type="entry name" value="NUDIX_hydrolase_dom"/>
</dbReference>
<dbReference type="SUPFAM" id="SSF55811">
    <property type="entry name" value="Nudix"/>
    <property type="match status" value="1"/>
</dbReference>
<evidence type="ECO:0000313" key="3">
    <source>
        <dbReference type="EMBL" id="PKI85350.1"/>
    </source>
</evidence>
<dbReference type="EMBL" id="KZ454987">
    <property type="protein sequence ID" value="PKI85350.1"/>
    <property type="molecule type" value="Genomic_DNA"/>
</dbReference>
<dbReference type="PANTHER" id="PTHR11839:SF1">
    <property type="entry name" value="ADP-SUGAR PYROPHOSPHATASE"/>
    <property type="match status" value="1"/>
</dbReference>
<feature type="domain" description="Nudix hydrolase" evidence="2">
    <location>
        <begin position="55"/>
        <end position="204"/>
    </location>
</feature>
<protein>
    <recommendedName>
        <fullName evidence="2">Nudix hydrolase domain-containing protein</fullName>
    </recommendedName>
</protein>
<proteinExistence type="predicted"/>
<dbReference type="OrthoDB" id="10249920at2759"/>
<dbReference type="STRING" id="2020962.A0A2N1JFM4"/>
<dbReference type="Pfam" id="PF00293">
    <property type="entry name" value="NUDIX"/>
    <property type="match status" value="1"/>
</dbReference>
<evidence type="ECO:0000259" key="2">
    <source>
        <dbReference type="PROSITE" id="PS51462"/>
    </source>
</evidence>
<dbReference type="CDD" id="cd18888">
    <property type="entry name" value="NUDIX_ADPRase_Nudt5"/>
    <property type="match status" value="1"/>
</dbReference>
<dbReference type="PANTHER" id="PTHR11839">
    <property type="entry name" value="UDP/ADP-SUGAR PYROPHOSPHATASE"/>
    <property type="match status" value="1"/>
</dbReference>
<dbReference type="Gene3D" id="3.90.79.10">
    <property type="entry name" value="Nucleoside Triphosphate Pyrophosphohydrolase"/>
    <property type="match status" value="1"/>
</dbReference>
<keyword evidence="1" id="KW-0378">Hydrolase</keyword>
<dbReference type="GO" id="GO:0047631">
    <property type="term" value="F:ADP-ribose diphosphatase activity"/>
    <property type="evidence" value="ECO:0007669"/>
    <property type="project" value="TreeGrafter"/>
</dbReference>
<dbReference type="PROSITE" id="PS51462">
    <property type="entry name" value="NUDIX"/>
    <property type="match status" value="1"/>
</dbReference>
<dbReference type="GO" id="GO:0019693">
    <property type="term" value="P:ribose phosphate metabolic process"/>
    <property type="evidence" value="ECO:0007669"/>
    <property type="project" value="TreeGrafter"/>
</dbReference>
<sequence length="220" mass="24274">MVKSANVDLDKAKVETKEPLHNDQSKWIGLHAIRWVDPSGKHRVWECADRKTRKGQVDAVAILAIVKRPGTEPHVLLVRQFRPPAEKTMIELPAGLVDKGEVGDDGVLRAAFRELHEETGYRSDNPGTSMHVASMSSIMYNDPGLTGANMRMCTMEVDLSKDAPDPIANPDEGEFIERYLVPLRSLGSELEAFVKKGYGVDARLAHMAAGIDIGLNYATR</sequence>
<organism evidence="3 4">
    <name type="scientific">Malassezia vespertilionis</name>
    <dbReference type="NCBI Taxonomy" id="2020962"/>
    <lineage>
        <taxon>Eukaryota</taxon>
        <taxon>Fungi</taxon>
        <taxon>Dikarya</taxon>
        <taxon>Basidiomycota</taxon>
        <taxon>Ustilaginomycotina</taxon>
        <taxon>Malasseziomycetes</taxon>
        <taxon>Malasseziales</taxon>
        <taxon>Malasseziaceae</taxon>
        <taxon>Malassezia</taxon>
    </lineage>
</organism>
<evidence type="ECO:0000256" key="1">
    <source>
        <dbReference type="ARBA" id="ARBA00022801"/>
    </source>
</evidence>
<dbReference type="Proteomes" id="UP000232875">
    <property type="component" value="Unassembled WGS sequence"/>
</dbReference>